<comment type="pathway">
    <text evidence="12">Amino-acid biosynthesis; L-threonine biosynthesis; L-threonine from L-aspartate: step 1/5.</text>
</comment>
<dbReference type="UniPathway" id="UPA00050">
    <property type="reaction ID" value="UER00461"/>
</dbReference>
<feature type="domain" description="Aspartokinase ACT" evidence="14">
    <location>
        <begin position="370"/>
        <end position="428"/>
    </location>
</feature>
<dbReference type="EC" id="2.7.2.4" evidence="11"/>
<evidence type="ECO:0000256" key="2">
    <source>
        <dbReference type="ARBA" id="ARBA00004766"/>
    </source>
</evidence>
<dbReference type="GO" id="GO:0009089">
    <property type="term" value="P:lysine biosynthetic process via diaminopimelate"/>
    <property type="evidence" value="ECO:0007669"/>
    <property type="project" value="UniProtKB-UniPathway"/>
</dbReference>
<dbReference type="PROSITE" id="PS00324">
    <property type="entry name" value="ASPARTOKINASE"/>
    <property type="match status" value="1"/>
</dbReference>
<comment type="catalytic activity">
    <reaction evidence="9 11">
        <text>L-aspartate + ATP = 4-phospho-L-aspartate + ADP</text>
        <dbReference type="Rhea" id="RHEA:23776"/>
        <dbReference type="ChEBI" id="CHEBI:29991"/>
        <dbReference type="ChEBI" id="CHEBI:30616"/>
        <dbReference type="ChEBI" id="CHEBI:57535"/>
        <dbReference type="ChEBI" id="CHEBI:456216"/>
        <dbReference type="EC" id="2.7.2.4"/>
    </reaction>
</comment>
<dbReference type="NCBIfam" id="NF006540">
    <property type="entry name" value="PRK09034.1"/>
    <property type="match status" value="1"/>
</dbReference>
<dbReference type="PIRSF" id="PIRSF000726">
    <property type="entry name" value="Asp_kin"/>
    <property type="match status" value="1"/>
</dbReference>
<keyword evidence="6 11" id="KW-0418">Kinase</keyword>
<evidence type="ECO:0000313" key="16">
    <source>
        <dbReference type="Proteomes" id="UP000321569"/>
    </source>
</evidence>
<dbReference type="InterPro" id="IPR001048">
    <property type="entry name" value="Asp/Glu/Uridylate_kinase"/>
</dbReference>
<feature type="binding site" evidence="10">
    <location>
        <begin position="5"/>
        <end position="8"/>
    </location>
    <ligand>
        <name>ATP</name>
        <dbReference type="ChEBI" id="CHEBI:30616"/>
    </ligand>
</feature>
<comment type="function">
    <text evidence="1">Catalyzes the phosphorylation of the beta-carboxyl group of aspartic acid with ATP to yield 4-phospho-L-aspartate, which is involved in the branched biosynthetic pathway leading to the biosynthesis of amino acids threonine, isoleucine and methionine.</text>
</comment>
<keyword evidence="4 11" id="KW-0808">Transferase</keyword>
<keyword evidence="7 10" id="KW-0067">ATP-binding</keyword>
<dbReference type="Gene3D" id="3.30.2130.10">
    <property type="entry name" value="VC0802-like"/>
    <property type="match status" value="1"/>
</dbReference>
<evidence type="ECO:0000256" key="10">
    <source>
        <dbReference type="PIRSR" id="PIRSR000726-1"/>
    </source>
</evidence>
<comment type="caution">
    <text evidence="15">The sequence shown here is derived from an EMBL/GenBank/DDBJ whole genome shotgun (WGS) entry which is preliminary data.</text>
</comment>
<evidence type="ECO:0000256" key="4">
    <source>
        <dbReference type="ARBA" id="ARBA00022679"/>
    </source>
</evidence>
<sequence length="441" mass="49315">MKVAKFGGSSVADAGQFKKVKEIVQANADRRVVVVSAAGKSDDEPIKVTDLLIEVEKLRDAGENYQPIFNHIEQRFIGIRDALGLNVAIENDLQKIERHIEDGSHDYLVSRGEYLTAKLMADFLGFQFIDAARFLVFDGKEVNYGESINRLRDFLTEDSQIVVPGFYGVDEAGAIHIMARGGGDVSGAIMANLVDADLYENWTDVSGIKMADPRIIDHSRRISELTYDELQELSYMGVSVFQEEAIKPVAQRQIPIAILNTNHPEEDGTLVHDRVHRDRDQLVTGVAGKKDYVIISIKKYQLNKRFDIMATVFSKIQKFNVPFEYVSSGTDSFSFLAKKDQLDGKLDAILAALKKCDLDRVDLDQNIALVAAVSHELSERPANAGRILDLLDDSQIKVHLVIQEGSDIKVVFGVANEDYEKTIKKIYRDVNLPAKKLRMVI</sequence>
<evidence type="ECO:0000256" key="7">
    <source>
        <dbReference type="ARBA" id="ARBA00022840"/>
    </source>
</evidence>
<dbReference type="Proteomes" id="UP000321569">
    <property type="component" value="Unassembled WGS sequence"/>
</dbReference>
<dbReference type="InterPro" id="IPR018042">
    <property type="entry name" value="Aspartate_kinase_CS"/>
</dbReference>
<dbReference type="RefSeq" id="WP_056981508.1">
    <property type="nucleotide sequence ID" value="NZ_BKAM01000028.1"/>
</dbReference>
<keyword evidence="12" id="KW-0028">Amino-acid biosynthesis</keyword>
<dbReference type="GO" id="GO:0005829">
    <property type="term" value="C:cytosol"/>
    <property type="evidence" value="ECO:0007669"/>
    <property type="project" value="TreeGrafter"/>
</dbReference>
<evidence type="ECO:0000256" key="5">
    <source>
        <dbReference type="ARBA" id="ARBA00022741"/>
    </source>
</evidence>
<feature type="binding site" evidence="10">
    <location>
        <position position="49"/>
    </location>
    <ligand>
        <name>substrate</name>
    </ligand>
</feature>
<comment type="similarity">
    <text evidence="3 11">Belongs to the aspartokinase family.</text>
</comment>
<evidence type="ECO:0000313" key="15">
    <source>
        <dbReference type="EMBL" id="GEP72679.1"/>
    </source>
</evidence>
<comment type="pathway">
    <text evidence="2 12">Amino-acid biosynthesis; L-lysine biosynthesis via DAP pathway; (S)-tetrahydrodipicolinate from L-aspartate: step 1/4.</text>
</comment>
<feature type="binding site" evidence="10">
    <location>
        <begin position="203"/>
        <end position="204"/>
    </location>
    <ligand>
        <name>ATP</name>
        <dbReference type="ChEBI" id="CHEBI:30616"/>
    </ligand>
</feature>
<proteinExistence type="inferred from homology"/>
<dbReference type="SUPFAM" id="SSF55021">
    <property type="entry name" value="ACT-like"/>
    <property type="match status" value="2"/>
</dbReference>
<dbReference type="GO" id="GO:0019877">
    <property type="term" value="P:diaminopimelate biosynthetic process"/>
    <property type="evidence" value="ECO:0007669"/>
    <property type="project" value="UniProtKB-KW"/>
</dbReference>
<dbReference type="NCBIfam" id="TIGR00657">
    <property type="entry name" value="asp_kinases"/>
    <property type="match status" value="1"/>
</dbReference>
<evidence type="ECO:0000256" key="9">
    <source>
        <dbReference type="ARBA" id="ARBA00047872"/>
    </source>
</evidence>
<reference evidence="15 16" key="1">
    <citation type="submission" date="2019-07" db="EMBL/GenBank/DDBJ databases">
        <title>Whole genome shotgun sequence of Lactobacillus rapi NBRC 109618.</title>
        <authorList>
            <person name="Hosoyama A."/>
            <person name="Uohara A."/>
            <person name="Ohji S."/>
            <person name="Ichikawa N."/>
        </authorList>
    </citation>
    <scope>NUCLEOTIDE SEQUENCE [LARGE SCALE GENOMIC DNA]</scope>
    <source>
        <strain evidence="15 16">NBRC 109618</strain>
    </source>
</reference>
<evidence type="ECO:0000259" key="13">
    <source>
        <dbReference type="Pfam" id="PF00696"/>
    </source>
</evidence>
<keyword evidence="5 10" id="KW-0547">Nucleotide-binding</keyword>
<evidence type="ECO:0000256" key="12">
    <source>
        <dbReference type="RuleBase" id="RU004249"/>
    </source>
</evidence>
<dbReference type="SUPFAM" id="SSF53633">
    <property type="entry name" value="Carbamate kinase-like"/>
    <property type="match status" value="1"/>
</dbReference>
<dbReference type="InterPro" id="IPR001341">
    <property type="entry name" value="Asp_kinase"/>
</dbReference>
<accession>A0A512PNB5</accession>
<dbReference type="OrthoDB" id="9799110at2"/>
<protein>
    <recommendedName>
        <fullName evidence="11">Aspartokinase</fullName>
        <ecNumber evidence="11">2.7.2.4</ecNumber>
    </recommendedName>
</protein>
<dbReference type="STRING" id="1423795.FD12_GL001299"/>
<dbReference type="GO" id="GO:0009088">
    <property type="term" value="P:threonine biosynthetic process"/>
    <property type="evidence" value="ECO:0007669"/>
    <property type="project" value="UniProtKB-UniPathway"/>
</dbReference>
<dbReference type="PANTHER" id="PTHR21499:SF67">
    <property type="entry name" value="ASPARTOKINASE 3"/>
    <property type="match status" value="1"/>
</dbReference>
<dbReference type="Pfam" id="PF22468">
    <property type="entry name" value="ACT_9"/>
    <property type="match status" value="1"/>
</dbReference>
<feature type="domain" description="Aspartate/glutamate/uridylate kinase" evidence="13">
    <location>
        <begin position="2"/>
        <end position="260"/>
    </location>
</feature>
<dbReference type="GO" id="GO:0009090">
    <property type="term" value="P:homoserine biosynthetic process"/>
    <property type="evidence" value="ECO:0007669"/>
    <property type="project" value="TreeGrafter"/>
</dbReference>
<dbReference type="UniPathway" id="UPA00051">
    <property type="reaction ID" value="UER00462"/>
</dbReference>
<dbReference type="GO" id="GO:0004072">
    <property type="term" value="F:aspartate kinase activity"/>
    <property type="evidence" value="ECO:0007669"/>
    <property type="project" value="UniProtKB-EC"/>
</dbReference>
<evidence type="ECO:0000256" key="3">
    <source>
        <dbReference type="ARBA" id="ARBA00010122"/>
    </source>
</evidence>
<evidence type="ECO:0000256" key="1">
    <source>
        <dbReference type="ARBA" id="ARBA00003121"/>
    </source>
</evidence>
<dbReference type="UniPathway" id="UPA00034">
    <property type="reaction ID" value="UER00015"/>
</dbReference>
<keyword evidence="8" id="KW-0220">Diaminopimelate biosynthesis</keyword>
<evidence type="ECO:0000256" key="11">
    <source>
        <dbReference type="RuleBase" id="RU003448"/>
    </source>
</evidence>
<organism evidence="15 16">
    <name type="scientific">Lentilactobacillus rapi</name>
    <dbReference type="NCBI Taxonomy" id="481723"/>
    <lineage>
        <taxon>Bacteria</taxon>
        <taxon>Bacillati</taxon>
        <taxon>Bacillota</taxon>
        <taxon>Bacilli</taxon>
        <taxon>Lactobacillales</taxon>
        <taxon>Lactobacillaceae</taxon>
        <taxon>Lentilactobacillus</taxon>
    </lineage>
</organism>
<comment type="pathway">
    <text evidence="12">Amino-acid biosynthesis; L-methionine biosynthesis via de novo pathway; L-homoserine from L-aspartate: step 1/3.</text>
</comment>
<evidence type="ECO:0000256" key="6">
    <source>
        <dbReference type="ARBA" id="ARBA00022777"/>
    </source>
</evidence>
<dbReference type="EMBL" id="BKAM01000028">
    <property type="protein sequence ID" value="GEP72679.1"/>
    <property type="molecule type" value="Genomic_DNA"/>
</dbReference>
<dbReference type="InterPro" id="IPR045865">
    <property type="entry name" value="ACT-like_dom_sf"/>
</dbReference>
<dbReference type="InterPro" id="IPR054352">
    <property type="entry name" value="ACT_Aspartokinase"/>
</dbReference>
<dbReference type="Gene3D" id="3.40.1160.10">
    <property type="entry name" value="Acetylglutamate kinase-like"/>
    <property type="match status" value="1"/>
</dbReference>
<feature type="binding site" evidence="10">
    <location>
        <position position="113"/>
    </location>
    <ligand>
        <name>substrate</name>
    </ligand>
</feature>
<gene>
    <name evidence="15" type="ORF">LRA02_15470</name>
</gene>
<feature type="binding site" evidence="10">
    <location>
        <position position="214"/>
    </location>
    <ligand>
        <name>ATP</name>
        <dbReference type="ChEBI" id="CHEBI:30616"/>
    </ligand>
</feature>
<dbReference type="Pfam" id="PF00696">
    <property type="entry name" value="AA_kinase"/>
    <property type="match status" value="1"/>
</dbReference>
<evidence type="ECO:0000259" key="14">
    <source>
        <dbReference type="Pfam" id="PF22468"/>
    </source>
</evidence>
<dbReference type="InterPro" id="IPR005260">
    <property type="entry name" value="Asp_kin_monofn"/>
</dbReference>
<dbReference type="InterPro" id="IPR036393">
    <property type="entry name" value="AceGlu_kinase-like_sf"/>
</dbReference>
<evidence type="ECO:0000256" key="8">
    <source>
        <dbReference type="ARBA" id="ARBA00022915"/>
    </source>
</evidence>
<dbReference type="GO" id="GO:0005524">
    <property type="term" value="F:ATP binding"/>
    <property type="evidence" value="ECO:0007669"/>
    <property type="project" value="UniProtKB-KW"/>
</dbReference>
<dbReference type="AlphaFoldDB" id="A0A512PNB5"/>
<name>A0A512PNB5_9LACO</name>
<dbReference type="PANTHER" id="PTHR21499">
    <property type="entry name" value="ASPARTATE KINASE"/>
    <property type="match status" value="1"/>
</dbReference>